<feature type="transmembrane region" description="Helical" evidence="8">
    <location>
        <begin position="97"/>
        <end position="114"/>
    </location>
</feature>
<evidence type="ECO:0000256" key="5">
    <source>
        <dbReference type="ARBA" id="ARBA00022692"/>
    </source>
</evidence>
<dbReference type="InterPro" id="IPR038731">
    <property type="entry name" value="RgtA/B/C-like"/>
</dbReference>
<evidence type="ECO:0000256" key="3">
    <source>
        <dbReference type="ARBA" id="ARBA00022676"/>
    </source>
</evidence>
<evidence type="ECO:0000256" key="4">
    <source>
        <dbReference type="ARBA" id="ARBA00022679"/>
    </source>
</evidence>
<feature type="domain" description="Glycosyltransferase RgtA/B/C/D-like" evidence="9">
    <location>
        <begin position="74"/>
        <end position="235"/>
    </location>
</feature>
<feature type="transmembrane region" description="Helical" evidence="8">
    <location>
        <begin position="324"/>
        <end position="342"/>
    </location>
</feature>
<dbReference type="GO" id="GO:0009103">
    <property type="term" value="P:lipopolysaccharide biosynthetic process"/>
    <property type="evidence" value="ECO:0007669"/>
    <property type="project" value="UniProtKB-ARBA"/>
</dbReference>
<dbReference type="GO" id="GO:0016763">
    <property type="term" value="F:pentosyltransferase activity"/>
    <property type="evidence" value="ECO:0007669"/>
    <property type="project" value="TreeGrafter"/>
</dbReference>
<evidence type="ECO:0000259" key="9">
    <source>
        <dbReference type="Pfam" id="PF13231"/>
    </source>
</evidence>
<feature type="transmembrane region" description="Helical" evidence="8">
    <location>
        <begin position="302"/>
        <end position="318"/>
    </location>
</feature>
<comment type="caution">
    <text evidence="10">The sequence shown here is derived from an EMBL/GenBank/DDBJ whole genome shotgun (WGS) entry which is preliminary data.</text>
</comment>
<evidence type="ECO:0000256" key="8">
    <source>
        <dbReference type="SAM" id="Phobius"/>
    </source>
</evidence>
<feature type="transmembrane region" description="Helical" evidence="8">
    <location>
        <begin position="221"/>
        <end position="240"/>
    </location>
</feature>
<keyword evidence="2" id="KW-1003">Cell membrane</keyword>
<evidence type="ECO:0000256" key="2">
    <source>
        <dbReference type="ARBA" id="ARBA00022475"/>
    </source>
</evidence>
<evidence type="ECO:0000256" key="1">
    <source>
        <dbReference type="ARBA" id="ARBA00004651"/>
    </source>
</evidence>
<feature type="transmembrane region" description="Helical" evidence="8">
    <location>
        <begin position="71"/>
        <end position="90"/>
    </location>
</feature>
<feature type="transmembrane region" description="Helical" evidence="8">
    <location>
        <begin position="12"/>
        <end position="30"/>
    </location>
</feature>
<dbReference type="Proteomes" id="UP000229916">
    <property type="component" value="Unassembled WGS sequence"/>
</dbReference>
<evidence type="ECO:0000313" key="10">
    <source>
        <dbReference type="EMBL" id="PIU68442.1"/>
    </source>
</evidence>
<evidence type="ECO:0000256" key="6">
    <source>
        <dbReference type="ARBA" id="ARBA00022989"/>
    </source>
</evidence>
<keyword evidence="3" id="KW-0328">Glycosyltransferase</keyword>
<keyword evidence="7 8" id="KW-0472">Membrane</keyword>
<proteinExistence type="predicted"/>
<sequence>MPKLKITRSSLIFGLLISIFLGLVCIFFLTDPPVWPDEALYADIAANLATQNRLGSNLWQGVIPGIETHALFYPPVFFYTLALQYTLFGVSILAQRLFSVLAALGVIVIFYAFSRRVIKSAVPWFSLIPVGLLVFDFMFLKAARLSRPEIFVLFWGMLALYLYRKATDNFHLSRSNFFLSLSGLSASLAFLNHPVGIFVAAAITLDWFLRLKTRIFLSRKFYLFSLCFLLPVVLWILSLLPNFDLFLQQFSLAVQRKSIDRQWLFIALTQQPFPVIMLNCYYLALSLFFAVYFFVRRRKEGLLPFLLLAFAWAVAIYGKQNWYYVLPLPFLYLAGGIFLAKLNPKKQRWIIAGVVILPVLMNLWVLALLSSANAGKSYAQFSQAVASSVPEKSIVFLSSIPDPYFGFKMYNKNVQLYEFPVLQTPLANYEEVLNKCDYVVFNGSYEEVLFGDFLVKYLETNQSEIVEIGQESDYQTLVVKLKPQTERQSVL</sequence>
<name>A0A2M7AM30_UNCKA</name>
<feature type="transmembrane region" description="Helical" evidence="8">
    <location>
        <begin position="273"/>
        <end position="295"/>
    </location>
</feature>
<dbReference type="Pfam" id="PF13231">
    <property type="entry name" value="PMT_2"/>
    <property type="match status" value="1"/>
</dbReference>
<dbReference type="GO" id="GO:0005886">
    <property type="term" value="C:plasma membrane"/>
    <property type="evidence" value="ECO:0007669"/>
    <property type="project" value="UniProtKB-SubCell"/>
</dbReference>
<evidence type="ECO:0000313" key="11">
    <source>
        <dbReference type="Proteomes" id="UP000229916"/>
    </source>
</evidence>
<feature type="transmembrane region" description="Helical" evidence="8">
    <location>
        <begin position="349"/>
        <end position="369"/>
    </location>
</feature>
<organism evidence="10 11">
    <name type="scientific">candidate division WWE3 bacterium CG06_land_8_20_14_3_00_42_16</name>
    <dbReference type="NCBI Taxonomy" id="1975083"/>
    <lineage>
        <taxon>Bacteria</taxon>
        <taxon>Katanobacteria</taxon>
    </lineage>
</organism>
<keyword evidence="5 8" id="KW-0812">Transmembrane</keyword>
<feature type="transmembrane region" description="Helical" evidence="8">
    <location>
        <begin position="186"/>
        <end position="209"/>
    </location>
</feature>
<protein>
    <recommendedName>
        <fullName evidence="9">Glycosyltransferase RgtA/B/C/D-like domain-containing protein</fullName>
    </recommendedName>
</protein>
<comment type="subcellular location">
    <subcellularLocation>
        <location evidence="1">Cell membrane</location>
        <topology evidence="1">Multi-pass membrane protein</topology>
    </subcellularLocation>
</comment>
<dbReference type="PANTHER" id="PTHR33908:SF11">
    <property type="entry name" value="MEMBRANE PROTEIN"/>
    <property type="match status" value="1"/>
</dbReference>
<gene>
    <name evidence="10" type="ORF">COS81_04000</name>
</gene>
<dbReference type="AlphaFoldDB" id="A0A2M7AM30"/>
<dbReference type="InterPro" id="IPR050297">
    <property type="entry name" value="LipidA_mod_glycosyltrf_83"/>
</dbReference>
<accession>A0A2M7AM30</accession>
<evidence type="ECO:0000256" key="7">
    <source>
        <dbReference type="ARBA" id="ARBA00023136"/>
    </source>
</evidence>
<dbReference type="PANTHER" id="PTHR33908">
    <property type="entry name" value="MANNOSYLTRANSFERASE YKCB-RELATED"/>
    <property type="match status" value="1"/>
</dbReference>
<dbReference type="EMBL" id="PEWD01000075">
    <property type="protein sequence ID" value="PIU68442.1"/>
    <property type="molecule type" value="Genomic_DNA"/>
</dbReference>
<feature type="transmembrane region" description="Helical" evidence="8">
    <location>
        <begin position="120"/>
        <end position="138"/>
    </location>
</feature>
<reference evidence="11" key="1">
    <citation type="submission" date="2017-09" db="EMBL/GenBank/DDBJ databases">
        <title>Depth-based differentiation of microbial function through sediment-hosted aquifers and enrichment of novel symbionts in the deep terrestrial subsurface.</title>
        <authorList>
            <person name="Probst A.J."/>
            <person name="Ladd B."/>
            <person name="Jarett J.K."/>
            <person name="Geller-Mcgrath D.E."/>
            <person name="Sieber C.M.K."/>
            <person name="Emerson J.B."/>
            <person name="Anantharaman K."/>
            <person name="Thomas B.C."/>
            <person name="Malmstrom R."/>
            <person name="Stieglmeier M."/>
            <person name="Klingl A."/>
            <person name="Woyke T."/>
            <person name="Ryan C.M."/>
            <person name="Banfield J.F."/>
        </authorList>
    </citation>
    <scope>NUCLEOTIDE SEQUENCE [LARGE SCALE GENOMIC DNA]</scope>
</reference>
<keyword evidence="4" id="KW-0808">Transferase</keyword>
<keyword evidence="6 8" id="KW-1133">Transmembrane helix</keyword>
<feature type="transmembrane region" description="Helical" evidence="8">
    <location>
        <begin position="150"/>
        <end position="166"/>
    </location>
</feature>